<feature type="binding site" evidence="10">
    <location>
        <position position="125"/>
    </location>
    <ligand>
        <name>UDP-N-acetyl-alpha-D-glucosamine</name>
        <dbReference type="ChEBI" id="CHEBI:57705"/>
    </ligand>
</feature>
<evidence type="ECO:0000259" key="12">
    <source>
        <dbReference type="Pfam" id="PF04101"/>
    </source>
</evidence>
<dbReference type="GO" id="GO:0050511">
    <property type="term" value="F:undecaprenyldiphospho-muramoylpentapeptide beta-N-acetylglucosaminyltransferase activity"/>
    <property type="evidence" value="ECO:0007669"/>
    <property type="project" value="UniProtKB-UniRule"/>
</dbReference>
<dbReference type="RefSeq" id="WP_085510961.1">
    <property type="nucleotide sequence ID" value="NZ_FXAP01000001.1"/>
</dbReference>
<feature type="binding site" evidence="10">
    <location>
        <position position="196"/>
    </location>
    <ligand>
        <name>UDP-N-acetyl-alpha-D-glucosamine</name>
        <dbReference type="ChEBI" id="CHEBI:57705"/>
    </ligand>
</feature>
<dbReference type="EC" id="2.4.1.227" evidence="10"/>
<dbReference type="InterPro" id="IPR007235">
    <property type="entry name" value="Glyco_trans_28_C"/>
</dbReference>
<dbReference type="CDD" id="cd03785">
    <property type="entry name" value="GT28_MurG"/>
    <property type="match status" value="1"/>
</dbReference>
<gene>
    <name evidence="10" type="primary">murG</name>
    <name evidence="13" type="ORF">EDD42_2069</name>
</gene>
<evidence type="ECO:0000256" key="5">
    <source>
        <dbReference type="ARBA" id="ARBA00022960"/>
    </source>
</evidence>
<evidence type="ECO:0000256" key="8">
    <source>
        <dbReference type="ARBA" id="ARBA00023306"/>
    </source>
</evidence>
<dbReference type="GO" id="GO:0009252">
    <property type="term" value="P:peptidoglycan biosynthetic process"/>
    <property type="evidence" value="ECO:0007669"/>
    <property type="project" value="UniProtKB-UniRule"/>
</dbReference>
<keyword evidence="14" id="KW-1185">Reference proteome</keyword>
<keyword evidence="2 10" id="KW-0132">Cell division</keyword>
<evidence type="ECO:0000256" key="1">
    <source>
        <dbReference type="ARBA" id="ARBA00022475"/>
    </source>
</evidence>
<dbReference type="Pfam" id="PF04101">
    <property type="entry name" value="Glyco_tran_28_C"/>
    <property type="match status" value="1"/>
</dbReference>
<dbReference type="HAMAP" id="MF_00033">
    <property type="entry name" value="MurG"/>
    <property type="match status" value="1"/>
</dbReference>
<dbReference type="AlphaFoldDB" id="A0A3N2C387"/>
<feature type="domain" description="Glycosyl transferase family 28 C-terminal" evidence="12">
    <location>
        <begin position="190"/>
        <end position="343"/>
    </location>
</feature>
<dbReference type="UniPathway" id="UPA00219"/>
<name>A0A3N2C387_9MICO</name>
<dbReference type="GO" id="GO:0051991">
    <property type="term" value="F:UDP-N-acetyl-D-glucosamine:N-acetylmuramoyl-L-alanyl-D-glutamyl-meso-2,6-diaminopimelyl-D-alanyl-D-alanine-diphosphoundecaprenol 4-beta-N-acetylglucosaminlytransferase activity"/>
    <property type="evidence" value="ECO:0007669"/>
    <property type="project" value="RHEA"/>
</dbReference>
<dbReference type="GO" id="GO:0051301">
    <property type="term" value="P:cell division"/>
    <property type="evidence" value="ECO:0007669"/>
    <property type="project" value="UniProtKB-KW"/>
</dbReference>
<keyword evidence="9 10" id="KW-0961">Cell wall biogenesis/degradation</keyword>
<evidence type="ECO:0000256" key="3">
    <source>
        <dbReference type="ARBA" id="ARBA00022676"/>
    </source>
</evidence>
<evidence type="ECO:0000256" key="2">
    <source>
        <dbReference type="ARBA" id="ARBA00022618"/>
    </source>
</evidence>
<proteinExistence type="inferred from homology"/>
<dbReference type="GO" id="GO:0005975">
    <property type="term" value="P:carbohydrate metabolic process"/>
    <property type="evidence" value="ECO:0007669"/>
    <property type="project" value="InterPro"/>
</dbReference>
<evidence type="ECO:0000256" key="10">
    <source>
        <dbReference type="HAMAP-Rule" id="MF_00033"/>
    </source>
</evidence>
<dbReference type="GO" id="GO:0071555">
    <property type="term" value="P:cell wall organization"/>
    <property type="evidence" value="ECO:0007669"/>
    <property type="project" value="UniProtKB-KW"/>
</dbReference>
<evidence type="ECO:0000313" key="13">
    <source>
        <dbReference type="EMBL" id="ROR81987.1"/>
    </source>
</evidence>
<accession>A0A3N2C387</accession>
<dbReference type="PANTHER" id="PTHR21015">
    <property type="entry name" value="UDP-N-ACETYLGLUCOSAMINE--N-ACETYLMURAMYL-(PENTAPEPTIDE) PYROPHOSPHORYL-UNDECAPRENOL N-ACETYLGLUCOSAMINE TRANSFERASE 1"/>
    <property type="match status" value="1"/>
</dbReference>
<comment type="similarity">
    <text evidence="10">Belongs to the glycosyltransferase 28 family. MurG subfamily.</text>
</comment>
<feature type="binding site" evidence="10">
    <location>
        <position position="162"/>
    </location>
    <ligand>
        <name>UDP-N-acetyl-alpha-D-glucosamine</name>
        <dbReference type="ChEBI" id="CHEBI:57705"/>
    </ligand>
</feature>
<evidence type="ECO:0000256" key="6">
    <source>
        <dbReference type="ARBA" id="ARBA00022984"/>
    </source>
</evidence>
<dbReference type="SUPFAM" id="SSF53756">
    <property type="entry name" value="UDP-Glycosyltransferase/glycogen phosphorylase"/>
    <property type="match status" value="1"/>
</dbReference>
<comment type="caution">
    <text evidence="10">Lacks conserved residue(s) required for the propagation of feature annotation.</text>
</comment>
<feature type="binding site" evidence="10">
    <location>
        <begin position="11"/>
        <end position="13"/>
    </location>
    <ligand>
        <name>UDP-N-acetyl-alpha-D-glucosamine</name>
        <dbReference type="ChEBI" id="CHEBI:57705"/>
    </ligand>
</feature>
<dbReference type="InterPro" id="IPR004276">
    <property type="entry name" value="GlycoTrans_28_N"/>
</dbReference>
<comment type="function">
    <text evidence="10">Cell wall formation. Catalyzes the transfer of a GlcNAc subunit on undecaprenyl-pyrophosphoryl-MurNAc-pentapeptide (lipid intermediate I) to form undecaprenyl-pyrophosphoryl-MurNAc-(pentapeptide)GlcNAc (lipid intermediate II).</text>
</comment>
<keyword evidence="6 10" id="KW-0573">Peptidoglycan synthesis</keyword>
<keyword evidence="3 10" id="KW-0328">Glycosyltransferase</keyword>
<evidence type="ECO:0000256" key="4">
    <source>
        <dbReference type="ARBA" id="ARBA00022679"/>
    </source>
</evidence>
<dbReference type="GO" id="GO:0008360">
    <property type="term" value="P:regulation of cell shape"/>
    <property type="evidence" value="ECO:0007669"/>
    <property type="project" value="UniProtKB-KW"/>
</dbReference>
<dbReference type="Proteomes" id="UP000266915">
    <property type="component" value="Unassembled WGS sequence"/>
</dbReference>
<feature type="binding site" evidence="10">
    <location>
        <position position="288"/>
    </location>
    <ligand>
        <name>UDP-N-acetyl-alpha-D-glucosamine</name>
        <dbReference type="ChEBI" id="CHEBI:57705"/>
    </ligand>
</feature>
<comment type="subcellular location">
    <subcellularLocation>
        <location evidence="10">Cell membrane</location>
        <topology evidence="10">Peripheral membrane protein</topology>
        <orientation evidence="10">Cytoplasmic side</orientation>
    </subcellularLocation>
</comment>
<dbReference type="InterPro" id="IPR006009">
    <property type="entry name" value="GlcNAc_MurG"/>
</dbReference>
<protein>
    <recommendedName>
        <fullName evidence="10">UDP-N-acetylglucosamine--N-acetylmuramyl-(pentapeptide) pyrophosphoryl-undecaprenol N-acetylglucosamine transferase</fullName>
        <ecNumber evidence="10">2.4.1.227</ecNumber>
    </recommendedName>
    <alternativeName>
        <fullName evidence="10">Undecaprenyl-PP-MurNAc-pentapeptide-UDPGlcNAc GlcNAc transferase</fullName>
    </alternativeName>
</protein>
<organism evidence="13 14">
    <name type="scientific">Plantibacter flavus</name>
    <dbReference type="NCBI Taxonomy" id="150123"/>
    <lineage>
        <taxon>Bacteria</taxon>
        <taxon>Bacillati</taxon>
        <taxon>Actinomycetota</taxon>
        <taxon>Actinomycetes</taxon>
        <taxon>Micrococcales</taxon>
        <taxon>Microbacteriaceae</taxon>
        <taxon>Plantibacter</taxon>
    </lineage>
</organism>
<feature type="domain" description="Glycosyltransferase family 28 N-terminal" evidence="11">
    <location>
        <begin position="5"/>
        <end position="139"/>
    </location>
</feature>
<evidence type="ECO:0000259" key="11">
    <source>
        <dbReference type="Pfam" id="PF03033"/>
    </source>
</evidence>
<evidence type="ECO:0000256" key="7">
    <source>
        <dbReference type="ARBA" id="ARBA00023136"/>
    </source>
</evidence>
<reference evidence="13 14" key="1">
    <citation type="submission" date="2018-11" db="EMBL/GenBank/DDBJ databases">
        <title>Sequencing the genomes of 1000 actinobacteria strains.</title>
        <authorList>
            <person name="Klenk H.-P."/>
        </authorList>
    </citation>
    <scope>NUCLEOTIDE SEQUENCE [LARGE SCALE GENOMIC DNA]</scope>
    <source>
        <strain evidence="13 14">DSM 14012</strain>
    </source>
</reference>
<evidence type="ECO:0000256" key="9">
    <source>
        <dbReference type="ARBA" id="ARBA00023316"/>
    </source>
</evidence>
<dbReference type="EMBL" id="RKHL01000001">
    <property type="protein sequence ID" value="ROR81987.1"/>
    <property type="molecule type" value="Genomic_DNA"/>
</dbReference>
<comment type="pathway">
    <text evidence="10">Cell wall biogenesis; peptidoglycan biosynthesis.</text>
</comment>
<dbReference type="Pfam" id="PF03033">
    <property type="entry name" value="Glyco_transf_28"/>
    <property type="match status" value="1"/>
</dbReference>
<keyword evidence="5 10" id="KW-0133">Cell shape</keyword>
<keyword evidence="8 10" id="KW-0131">Cell cycle</keyword>
<comment type="caution">
    <text evidence="13">The sequence shown here is derived from an EMBL/GenBank/DDBJ whole genome shotgun (WGS) entry which is preliminary data.</text>
</comment>
<dbReference type="Gene3D" id="3.40.50.2000">
    <property type="entry name" value="Glycogen Phosphorylase B"/>
    <property type="match status" value="2"/>
</dbReference>
<sequence length="365" mass="39011">MTTYLLAGGGTAGHVNPLLAVADGLRARDPEATILVVGTAEGLEARLVPERGYELLTIPKLPFPRRPNIDALRFPGRLRRTVAAVVAMIRDHQVDVVIGFGGYAAAPAYTAARRAGVPLVIHEANARPGLANRLGARYTPYVGVAFHHTPIRNARFVGMPLRREIEELDRETLRPAALAEFGLVSDRPLLLVTGGSLGARRINATMSQSAEDVVAAGWQVLHITGAKSEISDPGVDHYHLLEYCSRMELAIAAADFAVSRAGSATVSELCAVGLPAVYVPYPVGNGEQRFNAADVVRAGGAVMVDDAQFVPAWVREHLVPLLSDRHRVDDLAAQSKSVGVSDGTARVIALIDEALQPSVQRVRGR</sequence>
<evidence type="ECO:0000313" key="14">
    <source>
        <dbReference type="Proteomes" id="UP000266915"/>
    </source>
</evidence>
<comment type="catalytic activity">
    <reaction evidence="10">
        <text>di-trans,octa-cis-undecaprenyl diphospho-N-acetyl-alpha-D-muramoyl-L-alanyl-D-glutamyl-meso-2,6-diaminopimeloyl-D-alanyl-D-alanine + UDP-N-acetyl-alpha-D-glucosamine = di-trans,octa-cis-undecaprenyl diphospho-[N-acetyl-alpha-D-glucosaminyl-(1-&gt;4)]-N-acetyl-alpha-D-muramoyl-L-alanyl-D-glutamyl-meso-2,6-diaminopimeloyl-D-alanyl-D-alanine + UDP + H(+)</text>
        <dbReference type="Rhea" id="RHEA:31227"/>
        <dbReference type="ChEBI" id="CHEBI:15378"/>
        <dbReference type="ChEBI" id="CHEBI:57705"/>
        <dbReference type="ChEBI" id="CHEBI:58223"/>
        <dbReference type="ChEBI" id="CHEBI:61387"/>
        <dbReference type="ChEBI" id="CHEBI:61388"/>
        <dbReference type="EC" id="2.4.1.227"/>
    </reaction>
</comment>
<keyword evidence="7 10" id="KW-0472">Membrane</keyword>
<dbReference type="PANTHER" id="PTHR21015:SF22">
    <property type="entry name" value="GLYCOSYLTRANSFERASE"/>
    <property type="match status" value="1"/>
</dbReference>
<keyword evidence="1 10" id="KW-1003">Cell membrane</keyword>
<keyword evidence="4 10" id="KW-0808">Transferase</keyword>
<dbReference type="GO" id="GO:0005886">
    <property type="term" value="C:plasma membrane"/>
    <property type="evidence" value="ECO:0007669"/>
    <property type="project" value="UniProtKB-SubCell"/>
</dbReference>